<dbReference type="EMBL" id="UYRV01105062">
    <property type="protein sequence ID" value="VDN20521.1"/>
    <property type="molecule type" value="Genomic_DNA"/>
</dbReference>
<dbReference type="GO" id="GO:0005634">
    <property type="term" value="C:nucleus"/>
    <property type="evidence" value="ECO:0007669"/>
    <property type="project" value="TreeGrafter"/>
</dbReference>
<evidence type="ECO:0000313" key="2">
    <source>
        <dbReference type="Proteomes" id="UP000271889"/>
    </source>
</evidence>
<dbReference type="GO" id="GO:0006281">
    <property type="term" value="P:DNA repair"/>
    <property type="evidence" value="ECO:0007669"/>
    <property type="project" value="InterPro"/>
</dbReference>
<dbReference type="InterPro" id="IPR036775">
    <property type="entry name" value="DNA_pol_Y-fam_lit_finger_sf"/>
</dbReference>
<dbReference type="GO" id="GO:0070987">
    <property type="term" value="P:error-free translesion synthesis"/>
    <property type="evidence" value="ECO:0007669"/>
    <property type="project" value="TreeGrafter"/>
</dbReference>
<name>A0A3P7MQW7_CYLGO</name>
<dbReference type="PANTHER" id="PTHR45990">
    <property type="entry name" value="DNA REPAIR PROTEIN REV1"/>
    <property type="match status" value="1"/>
</dbReference>
<gene>
    <name evidence="1" type="ORF">CGOC_LOCUS8832</name>
</gene>
<proteinExistence type="predicted"/>
<dbReference type="PANTHER" id="PTHR45990:SF1">
    <property type="entry name" value="DNA REPAIR PROTEIN REV1"/>
    <property type="match status" value="1"/>
</dbReference>
<dbReference type="GO" id="GO:0017125">
    <property type="term" value="F:deoxycytidyl transferase activity"/>
    <property type="evidence" value="ECO:0007669"/>
    <property type="project" value="TreeGrafter"/>
</dbReference>
<dbReference type="OrthoDB" id="427711at2759"/>
<protein>
    <submittedName>
        <fullName evidence="1">Uncharacterized protein</fullName>
    </submittedName>
</protein>
<dbReference type="GO" id="GO:0003684">
    <property type="term" value="F:damaged DNA binding"/>
    <property type="evidence" value="ECO:0007669"/>
    <property type="project" value="InterPro"/>
</dbReference>
<evidence type="ECO:0000313" key="1">
    <source>
        <dbReference type="EMBL" id="VDN20521.1"/>
    </source>
</evidence>
<accession>A0A3P7MQW7</accession>
<reference evidence="1 2" key="1">
    <citation type="submission" date="2018-11" db="EMBL/GenBank/DDBJ databases">
        <authorList>
            <consortium name="Pathogen Informatics"/>
        </authorList>
    </citation>
    <scope>NUCLEOTIDE SEQUENCE [LARGE SCALE GENOMIC DNA]</scope>
</reference>
<organism evidence="1 2">
    <name type="scientific">Cylicostephanus goldi</name>
    <name type="common">Nematode worm</name>
    <dbReference type="NCBI Taxonomy" id="71465"/>
    <lineage>
        <taxon>Eukaryota</taxon>
        <taxon>Metazoa</taxon>
        <taxon>Ecdysozoa</taxon>
        <taxon>Nematoda</taxon>
        <taxon>Chromadorea</taxon>
        <taxon>Rhabditida</taxon>
        <taxon>Rhabditina</taxon>
        <taxon>Rhabditomorpha</taxon>
        <taxon>Strongyloidea</taxon>
        <taxon>Strongylidae</taxon>
        <taxon>Cylicostephanus</taxon>
    </lineage>
</organism>
<dbReference type="Proteomes" id="UP000271889">
    <property type="component" value="Unassembled WGS sequence"/>
</dbReference>
<sequence>MTAKMTTKSITLKLMIRSPDAPIETPKYLGHGECDVQNKSASLDHPTTSAQVIANKIRKQNYSASTLRMRQ</sequence>
<keyword evidence="2" id="KW-1185">Reference proteome</keyword>
<dbReference type="AlphaFoldDB" id="A0A3P7MQW7"/>
<dbReference type="Gene3D" id="3.30.1490.100">
    <property type="entry name" value="DNA polymerase, Y-family, little finger domain"/>
    <property type="match status" value="1"/>
</dbReference>
<dbReference type="GO" id="GO:0003887">
    <property type="term" value="F:DNA-directed DNA polymerase activity"/>
    <property type="evidence" value="ECO:0007669"/>
    <property type="project" value="TreeGrafter"/>
</dbReference>
<dbReference type="GO" id="GO:0042276">
    <property type="term" value="P:error-prone translesion synthesis"/>
    <property type="evidence" value="ECO:0007669"/>
    <property type="project" value="TreeGrafter"/>
</dbReference>